<evidence type="ECO:0000313" key="1">
    <source>
        <dbReference type="EMBL" id="KAI4356949.1"/>
    </source>
</evidence>
<organism evidence="1 2">
    <name type="scientific">Bauhinia variegata</name>
    <name type="common">Purple orchid tree</name>
    <name type="synonym">Phanera variegata</name>
    <dbReference type="NCBI Taxonomy" id="167791"/>
    <lineage>
        <taxon>Eukaryota</taxon>
        <taxon>Viridiplantae</taxon>
        <taxon>Streptophyta</taxon>
        <taxon>Embryophyta</taxon>
        <taxon>Tracheophyta</taxon>
        <taxon>Spermatophyta</taxon>
        <taxon>Magnoliopsida</taxon>
        <taxon>eudicotyledons</taxon>
        <taxon>Gunneridae</taxon>
        <taxon>Pentapetalae</taxon>
        <taxon>rosids</taxon>
        <taxon>fabids</taxon>
        <taxon>Fabales</taxon>
        <taxon>Fabaceae</taxon>
        <taxon>Cercidoideae</taxon>
        <taxon>Cercideae</taxon>
        <taxon>Bauhiniinae</taxon>
        <taxon>Bauhinia</taxon>
    </lineage>
</organism>
<comment type="caution">
    <text evidence="1">The sequence shown here is derived from an EMBL/GenBank/DDBJ whole genome shotgun (WGS) entry which is preliminary data.</text>
</comment>
<accession>A0ACB9Q9B9</accession>
<name>A0ACB9Q9B9_BAUVA</name>
<evidence type="ECO:0000313" key="2">
    <source>
        <dbReference type="Proteomes" id="UP000828941"/>
    </source>
</evidence>
<proteinExistence type="predicted"/>
<dbReference type="Proteomes" id="UP000828941">
    <property type="component" value="Chromosome 1"/>
</dbReference>
<protein>
    <submittedName>
        <fullName evidence="1">Uncharacterized protein</fullName>
    </submittedName>
</protein>
<sequence>MYFRRIQCRDRRWGLVFQPSKYFIRPRCNNHACSQSLCHEMTVEEHSSHDGVIRRNLLGLFSSRGLSSNSYTVLQGPPALCLKSTQFRVYSSESDGRNASEDKHVHINDGANLDKGKDRQEKFGKDVNNCNGHARLGEQDQEEWLKNEKLAVEFKKNQSPFLTRREKFKNEFLRRVVPWEKINISLDTFPYYIHEPTKTLLVECAASHLRHKDLALSYGARLASSSARILLQGIPGTELYRERLIRALARDLQVPLLVLDSSVLAPYGVDDDLSTDSESDDENAESGEEDSLESEDEHNDASNEEEWTSSTEAKSDASDNEDLDTLASTEAALKKVKEAVQKLVPYATIADFEKVASVESESSESHRSQNVKDSEKSGCQLKKGDRVRYIGPSVQAEDRNRALSKGQRGEVYEVNGDQVAVLLDVSEDHANEAGVQEINEKETELPICWIHAKNIEQDPDAQVQDCYIAIEALCEVLRSKQPLIVYFPDSSRWLHRLVPKSNRSEFVQKVEEMFDKLSDPVVFICGQNKVQSESKESGKFTMILPSFGRVAKLPLSLKRLTEGLKATKRSDDTEIYKLFTNVLCLYPPKEEDLLTTFNKQLEEDRRIIISRSNLNELHKVLQEHGLSCLNLLHVNTDGVILTKQKVEKVVGWAKNHYLSSCSRPLVKGEQLYLPRESLEIAISRLKEQENRSRKPSQSLKNLAKDEYESNFISAVVPSCEIGVKFDDIGALEDVKKALNELVILPMRRPELFSRGNLLRPCKGILLFGPPGTGKTLLAKALATEAGTNFLSITGSILTSKWFGDAEKLTKALFSFASKLAPVIIFVDEIDSLLGARGGSFEHEATRRMRNEFMAAWDGLRSKESQRILILGATNRPFDLDDAVIRRLPRRIYVDLPDAVNRMKILRIFLAQENLDSNFEYDKLANLTEGYSGSDLKNLCIASAYRPVQELLEEENKRGNSSPSPALRPLNLDDFVQAKSKVGPSVAYDAASMNELRKWNEMYGEGGSRRKSPFGFGS</sequence>
<reference evidence="1 2" key="1">
    <citation type="journal article" date="2022" name="DNA Res.">
        <title>Chromosomal-level genome assembly of the orchid tree Bauhinia variegata (Leguminosae; Cercidoideae) supports the allotetraploid origin hypothesis of Bauhinia.</title>
        <authorList>
            <person name="Zhong Y."/>
            <person name="Chen Y."/>
            <person name="Zheng D."/>
            <person name="Pang J."/>
            <person name="Liu Y."/>
            <person name="Luo S."/>
            <person name="Meng S."/>
            <person name="Qian L."/>
            <person name="Wei D."/>
            <person name="Dai S."/>
            <person name="Zhou R."/>
        </authorList>
    </citation>
    <scope>NUCLEOTIDE SEQUENCE [LARGE SCALE GENOMIC DNA]</scope>
    <source>
        <strain evidence="1">BV-YZ2020</strain>
    </source>
</reference>
<keyword evidence="2" id="KW-1185">Reference proteome</keyword>
<gene>
    <name evidence="1" type="ORF">L6164_000928</name>
</gene>
<dbReference type="EMBL" id="CM039426">
    <property type="protein sequence ID" value="KAI4356949.1"/>
    <property type="molecule type" value="Genomic_DNA"/>
</dbReference>